<dbReference type="EMBL" id="PZQS01000014">
    <property type="protein sequence ID" value="PVD18457.1"/>
    <property type="molecule type" value="Genomic_DNA"/>
</dbReference>
<keyword evidence="5" id="KW-1185">Reference proteome</keyword>
<dbReference type="InterPro" id="IPR000215">
    <property type="entry name" value="Serpin_fam"/>
</dbReference>
<dbReference type="SMART" id="SM00093">
    <property type="entry name" value="SERPIN"/>
    <property type="match status" value="2"/>
</dbReference>
<dbReference type="Gene3D" id="3.30.497.10">
    <property type="entry name" value="Antithrombin, subunit I, domain 2"/>
    <property type="match status" value="2"/>
</dbReference>
<comment type="caution">
    <text evidence="4">The sequence shown here is derived from an EMBL/GenBank/DDBJ whole genome shotgun (WGS) entry which is preliminary data.</text>
</comment>
<accession>A0A2T7NBB7</accession>
<dbReference type="InterPro" id="IPR042185">
    <property type="entry name" value="Serpin_sf_2"/>
</dbReference>
<dbReference type="PANTHER" id="PTHR11461:SF211">
    <property type="entry name" value="GH10112P-RELATED"/>
    <property type="match status" value="1"/>
</dbReference>
<feature type="domain" description="Serpin" evidence="3">
    <location>
        <begin position="24"/>
        <end position="387"/>
    </location>
</feature>
<dbReference type="Pfam" id="PF00079">
    <property type="entry name" value="Serpin"/>
    <property type="match status" value="2"/>
</dbReference>
<evidence type="ECO:0000256" key="1">
    <source>
        <dbReference type="ARBA" id="ARBA00009500"/>
    </source>
</evidence>
<evidence type="ECO:0000313" key="4">
    <source>
        <dbReference type="EMBL" id="PVD18457.1"/>
    </source>
</evidence>
<name>A0A2T7NBB7_POMCA</name>
<dbReference type="PROSITE" id="PS00284">
    <property type="entry name" value="SERPIN"/>
    <property type="match status" value="1"/>
</dbReference>
<feature type="domain" description="Serpin" evidence="3">
    <location>
        <begin position="427"/>
        <end position="798"/>
    </location>
</feature>
<dbReference type="InterPro" id="IPR023795">
    <property type="entry name" value="Serpin_CS"/>
</dbReference>
<dbReference type="CDD" id="cd00172">
    <property type="entry name" value="serpin"/>
    <property type="match status" value="2"/>
</dbReference>
<proteinExistence type="inferred from homology"/>
<gene>
    <name evidence="4" type="ORF">C0Q70_21006</name>
</gene>
<organism evidence="4 5">
    <name type="scientific">Pomacea canaliculata</name>
    <name type="common">Golden apple snail</name>
    <dbReference type="NCBI Taxonomy" id="400727"/>
    <lineage>
        <taxon>Eukaryota</taxon>
        <taxon>Metazoa</taxon>
        <taxon>Spiralia</taxon>
        <taxon>Lophotrochozoa</taxon>
        <taxon>Mollusca</taxon>
        <taxon>Gastropoda</taxon>
        <taxon>Caenogastropoda</taxon>
        <taxon>Architaenioglossa</taxon>
        <taxon>Ampullarioidea</taxon>
        <taxon>Ampullariidae</taxon>
        <taxon>Pomacea</taxon>
    </lineage>
</organism>
<dbReference type="InterPro" id="IPR036186">
    <property type="entry name" value="Serpin_sf"/>
</dbReference>
<dbReference type="InterPro" id="IPR023796">
    <property type="entry name" value="Serpin_dom"/>
</dbReference>
<dbReference type="Proteomes" id="UP000245119">
    <property type="component" value="Linkage Group LG14"/>
</dbReference>
<evidence type="ECO:0000313" key="5">
    <source>
        <dbReference type="Proteomes" id="UP000245119"/>
    </source>
</evidence>
<dbReference type="Gene3D" id="2.30.39.10">
    <property type="entry name" value="Alpha-1-antitrypsin, domain 1"/>
    <property type="match status" value="2"/>
</dbReference>
<evidence type="ECO:0000259" key="3">
    <source>
        <dbReference type="SMART" id="SM00093"/>
    </source>
</evidence>
<dbReference type="GO" id="GO:0004867">
    <property type="term" value="F:serine-type endopeptidase inhibitor activity"/>
    <property type="evidence" value="ECO:0007669"/>
    <property type="project" value="InterPro"/>
</dbReference>
<reference evidence="4 5" key="1">
    <citation type="submission" date="2018-04" db="EMBL/GenBank/DDBJ databases">
        <title>The genome of golden apple snail Pomacea canaliculata provides insight into stress tolerance and invasive adaptation.</title>
        <authorList>
            <person name="Liu C."/>
            <person name="Liu B."/>
            <person name="Ren Y."/>
            <person name="Zhang Y."/>
            <person name="Wang H."/>
            <person name="Li S."/>
            <person name="Jiang F."/>
            <person name="Yin L."/>
            <person name="Zhang G."/>
            <person name="Qian W."/>
            <person name="Fan W."/>
        </authorList>
    </citation>
    <scope>NUCLEOTIDE SEQUENCE [LARGE SCALE GENOMIC DNA]</scope>
    <source>
        <strain evidence="4">SZHN2017</strain>
        <tissue evidence="4">Muscle</tissue>
    </source>
</reference>
<dbReference type="SUPFAM" id="SSF56574">
    <property type="entry name" value="Serpins"/>
    <property type="match status" value="2"/>
</dbReference>
<dbReference type="GO" id="GO:0005615">
    <property type="term" value="C:extracellular space"/>
    <property type="evidence" value="ECO:0007669"/>
    <property type="project" value="InterPro"/>
</dbReference>
<dbReference type="OrthoDB" id="671595at2759"/>
<sequence>MASGGLKDAPEVITVSDANTQFGLELFRKCGADRKDENLFLAPFSISTALAMTQLGAGGATAAEIAKALKWPSQERPLKGFGTYLSLMSSAAEVPKGNSYVLLGAQRIFVSQSMTLKQKFNSDAQKYFGADAKTADFQSNAEKERESINTWVSEKTQGKIKDLLAAGSLDSLTAMVLVQATYFKGFWLDKFDPRRTVKSYFKGTKGKVEVDMMSQETKFPYARCKRLSCSAVELPYARGDGSDHYDLSMLILLPDEDDGLAALEASLTASDLAKLRSSMTARDEVNLQLPRFSMESSLNLKEVLISLGMVNAFSKKNADFTGLMEQLSEDLYLSEVYHKAFVEVNEEGTEAAAAMEFYVVQSIKQRIPFVVDHPFLFFIIDRRADIPVLYLQEILLIFLCLLVMATGGLKDVPEVRAVSDANTQFGLELFRKCGADRKDENLFLAPFSISTALAMTQLGAGGATAAEMAKALKWPSQERPLKGFGSYLSLMSSDVKAHQRNSYVLFGAQRIFVRQPLTLKQQFNSDAQQYFGVDAKTADFQSNAETERENINTWVSEKTQGKIKDLLPAGSLDSLTAMVLVQATYFKGFWLDKFDPRRTVKSYFKGTKGKVEVDMMRQQAKFPYARFERLSCSAVELPYTRGDGSDRYDLSMLILLPDEDHGLAALEASLTASDLAKLRRSMTRSKVNLQLPRFSIESSLKLKEVLISLGMVNAFSEKNADFTCLVEQLSEDLYLSEVNHKAFVEVNEEGTEAAAATLAPEVRCYVPIIPFVVDHPFLFFIIDRRADIVLFMGRLVNPAHSKRAGNQEL</sequence>
<comment type="similarity">
    <text evidence="1 2">Belongs to the serpin family.</text>
</comment>
<dbReference type="PANTHER" id="PTHR11461">
    <property type="entry name" value="SERINE PROTEASE INHIBITOR, SERPIN"/>
    <property type="match status" value="1"/>
</dbReference>
<evidence type="ECO:0000256" key="2">
    <source>
        <dbReference type="RuleBase" id="RU000411"/>
    </source>
</evidence>
<dbReference type="InterPro" id="IPR042178">
    <property type="entry name" value="Serpin_sf_1"/>
</dbReference>
<dbReference type="AlphaFoldDB" id="A0A2T7NBB7"/>
<protein>
    <recommendedName>
        <fullName evidence="3">Serpin domain-containing protein</fullName>
    </recommendedName>
</protein>